<evidence type="ECO:0000256" key="1">
    <source>
        <dbReference type="ARBA" id="ARBA00002791"/>
    </source>
</evidence>
<protein>
    <recommendedName>
        <fullName evidence="16">Magnesium transporter protein 1</fullName>
    </recommendedName>
</protein>
<evidence type="ECO:0000313" key="14">
    <source>
        <dbReference type="EMBL" id="KAL3316926.1"/>
    </source>
</evidence>
<comment type="caution">
    <text evidence="14">The sequence shown here is derived from an EMBL/GenBank/DDBJ whole genome shotgun (WGS) entry which is preliminary data.</text>
</comment>
<evidence type="ECO:0000256" key="5">
    <source>
        <dbReference type="ARBA" id="ARBA00022692"/>
    </source>
</evidence>
<sequence length="325" mass="37484">MLWVDIRYFDICLFSKCIFFDNLIFLQILSEKINDLVKLSQKSSLINLDGESYRRFVKNQPRNFSIVVMLTAADPRRGCSTCSIAATEFKIVADSFRYEHKTDSRLFFALADYDAVSQIFTDLNINSAPTFIRFPPSGTPSPNDNLNIQRMGFSAEVIAKWITKQTDVNIRVFRPPNYTGTLLLALFMCLSCSLIYFKRDSLGFLMNRNVWAFISLNVIFYMISGQVWNHIRGPPLINVEQGGRIVFIYPGSDYQFVAETFIVMALYFVISLSFILIYEIKSIADPTKRKTLAIASLLMFTLGLSFLIHVFRRKYQGYPYTFLIR</sequence>
<evidence type="ECO:0000256" key="10">
    <source>
        <dbReference type="ARBA" id="ARBA00023136"/>
    </source>
</evidence>
<dbReference type="Gene3D" id="3.40.30.10">
    <property type="entry name" value="Glutaredoxin"/>
    <property type="match status" value="1"/>
</dbReference>
<dbReference type="FunFam" id="3.40.30.10:FF:000009">
    <property type="entry name" value="Tumor suppressor candidate 3"/>
    <property type="match status" value="1"/>
</dbReference>
<dbReference type="Pfam" id="PF04756">
    <property type="entry name" value="OST3_OST6"/>
    <property type="match status" value="1"/>
</dbReference>
<keyword evidence="7" id="KW-0256">Endoplasmic reticulum</keyword>
<keyword evidence="8" id="KW-0460">Magnesium</keyword>
<dbReference type="GO" id="GO:0005789">
    <property type="term" value="C:endoplasmic reticulum membrane"/>
    <property type="evidence" value="ECO:0007669"/>
    <property type="project" value="UniProtKB-SubCell"/>
</dbReference>
<dbReference type="SUPFAM" id="SSF52833">
    <property type="entry name" value="Thioredoxin-like"/>
    <property type="match status" value="1"/>
</dbReference>
<accession>A0ABD2QF23</accession>
<evidence type="ECO:0000256" key="12">
    <source>
        <dbReference type="ARBA" id="ARBA00043952"/>
    </source>
</evidence>
<evidence type="ECO:0000313" key="15">
    <source>
        <dbReference type="Proteomes" id="UP001626550"/>
    </source>
</evidence>
<comment type="similarity">
    <text evidence="3">Belongs to the OST3/OST6 family.</text>
</comment>
<feature type="transmembrane region" description="Helical" evidence="13">
    <location>
        <begin position="292"/>
        <end position="311"/>
    </location>
</feature>
<keyword evidence="15" id="KW-1185">Reference proteome</keyword>
<keyword evidence="10 13" id="KW-0472">Membrane</keyword>
<organism evidence="14 15">
    <name type="scientific">Cichlidogyrus casuarinus</name>
    <dbReference type="NCBI Taxonomy" id="1844966"/>
    <lineage>
        <taxon>Eukaryota</taxon>
        <taxon>Metazoa</taxon>
        <taxon>Spiralia</taxon>
        <taxon>Lophotrochozoa</taxon>
        <taxon>Platyhelminthes</taxon>
        <taxon>Monogenea</taxon>
        <taxon>Monopisthocotylea</taxon>
        <taxon>Dactylogyridea</taxon>
        <taxon>Ancyrocephalidae</taxon>
        <taxon>Cichlidogyrus</taxon>
    </lineage>
</organism>
<gene>
    <name evidence="14" type="ORF">Ciccas_004421</name>
</gene>
<evidence type="ECO:0000256" key="4">
    <source>
        <dbReference type="ARBA" id="ARBA00022448"/>
    </source>
</evidence>
<dbReference type="InterPro" id="IPR021149">
    <property type="entry name" value="OligosaccharylTrfase_OST3/OST6"/>
</dbReference>
<evidence type="ECO:0000256" key="8">
    <source>
        <dbReference type="ARBA" id="ARBA00022842"/>
    </source>
</evidence>
<keyword evidence="5 13" id="KW-0812">Transmembrane</keyword>
<keyword evidence="11" id="KW-1015">Disulfide bond</keyword>
<keyword evidence="6" id="KW-0732">Signal</keyword>
<dbReference type="GO" id="GO:0015693">
    <property type="term" value="P:magnesium ion transport"/>
    <property type="evidence" value="ECO:0007669"/>
    <property type="project" value="UniProtKB-ARBA"/>
</dbReference>
<evidence type="ECO:0000256" key="11">
    <source>
        <dbReference type="ARBA" id="ARBA00023157"/>
    </source>
</evidence>
<dbReference type="PANTHER" id="PTHR12692">
    <property type="entry name" value="DOLICHYL-DIPHOSPHOOLIGOSACCHARIDE--PROTEIN GLYCOSYLTRANSFERASE-RELATED"/>
    <property type="match status" value="1"/>
</dbReference>
<proteinExistence type="inferred from homology"/>
<evidence type="ECO:0008006" key="16">
    <source>
        <dbReference type="Google" id="ProtNLM"/>
    </source>
</evidence>
<feature type="transmembrane region" description="Helical" evidence="13">
    <location>
        <begin position="261"/>
        <end position="280"/>
    </location>
</feature>
<evidence type="ECO:0000256" key="13">
    <source>
        <dbReference type="SAM" id="Phobius"/>
    </source>
</evidence>
<feature type="transmembrane region" description="Helical" evidence="13">
    <location>
        <begin position="209"/>
        <end position="228"/>
    </location>
</feature>
<dbReference type="PANTHER" id="PTHR12692:SF0">
    <property type="entry name" value="GH11935P"/>
    <property type="match status" value="1"/>
</dbReference>
<comment type="function">
    <text evidence="1">Subunit of the oligosaccharyl transferase (OST) complex that catalyzes the initial transfer of a defined glycan (Glc(3)Man(9)GlcNAc(2) in eukaryotes) from the lipid carrier dolichol-pyrophosphate to an asparagine residue within an Asn-X-Ser/Thr consensus motif in nascent polypeptide chains, the first step in protein N-glycosylation. N-glycosylation occurs cotranslationally and the complex associates with the Sec61 complex at the channel-forming translocon complex that mediates protein translocation across the endoplasmic reticulum (ER). All subunits are required for a maximal enzyme activity.</text>
</comment>
<evidence type="ECO:0000256" key="9">
    <source>
        <dbReference type="ARBA" id="ARBA00022989"/>
    </source>
</evidence>
<name>A0ABD2QF23_9PLAT</name>
<evidence type="ECO:0000256" key="7">
    <source>
        <dbReference type="ARBA" id="ARBA00022824"/>
    </source>
</evidence>
<dbReference type="InterPro" id="IPR036249">
    <property type="entry name" value="Thioredoxin-like_sf"/>
</dbReference>
<dbReference type="AlphaFoldDB" id="A0ABD2QF23"/>
<keyword evidence="4" id="KW-0813">Transport</keyword>
<evidence type="ECO:0000256" key="6">
    <source>
        <dbReference type="ARBA" id="ARBA00022729"/>
    </source>
</evidence>
<comment type="pathway">
    <text evidence="12">Protein modification.</text>
</comment>
<dbReference type="Proteomes" id="UP001626550">
    <property type="component" value="Unassembled WGS sequence"/>
</dbReference>
<feature type="transmembrane region" description="Helical" evidence="13">
    <location>
        <begin position="178"/>
        <end position="197"/>
    </location>
</feature>
<reference evidence="14 15" key="1">
    <citation type="submission" date="2024-11" db="EMBL/GenBank/DDBJ databases">
        <title>Adaptive evolution of stress response genes in parasites aligns with host niche diversity.</title>
        <authorList>
            <person name="Hahn C."/>
            <person name="Resl P."/>
        </authorList>
    </citation>
    <scope>NUCLEOTIDE SEQUENCE [LARGE SCALE GENOMIC DNA]</scope>
    <source>
        <strain evidence="14">EGGRZ-B1_66</strain>
        <tissue evidence="14">Body</tissue>
    </source>
</reference>
<comment type="subcellular location">
    <subcellularLocation>
        <location evidence="2">Endoplasmic reticulum membrane</location>
        <topology evidence="2">Multi-pass membrane protein</topology>
    </subcellularLocation>
</comment>
<keyword evidence="9 13" id="KW-1133">Transmembrane helix</keyword>
<evidence type="ECO:0000256" key="3">
    <source>
        <dbReference type="ARBA" id="ARBA00009561"/>
    </source>
</evidence>
<dbReference type="EMBL" id="JBJKFK010000462">
    <property type="protein sequence ID" value="KAL3316926.1"/>
    <property type="molecule type" value="Genomic_DNA"/>
</dbReference>
<evidence type="ECO:0000256" key="2">
    <source>
        <dbReference type="ARBA" id="ARBA00004477"/>
    </source>
</evidence>